<dbReference type="VEuPathDB" id="VectorBase:LDEU007095"/>
<dbReference type="Gene3D" id="3.10.100.10">
    <property type="entry name" value="Mannose-Binding Protein A, subunit A"/>
    <property type="match status" value="2"/>
</dbReference>
<dbReference type="InterPro" id="IPR050111">
    <property type="entry name" value="C-type_lectin/snaclec_domain"/>
</dbReference>
<dbReference type="OrthoDB" id="7357196at2759"/>
<name>A0A443SC10_9ACAR</name>
<comment type="caution">
    <text evidence="2">The sequence shown here is derived from an EMBL/GenBank/DDBJ whole genome shotgun (WGS) entry which is preliminary data.</text>
</comment>
<reference evidence="2 3" key="1">
    <citation type="journal article" date="2018" name="Gigascience">
        <title>Genomes of trombidid mites reveal novel predicted allergens and laterally-transferred genes associated with secondary metabolism.</title>
        <authorList>
            <person name="Dong X."/>
            <person name="Chaisiri K."/>
            <person name="Xia D."/>
            <person name="Armstrong S.D."/>
            <person name="Fang Y."/>
            <person name="Donnelly M.J."/>
            <person name="Kadowaki T."/>
            <person name="McGarry J.W."/>
            <person name="Darby A.C."/>
            <person name="Makepeace B.L."/>
        </authorList>
    </citation>
    <scope>NUCLEOTIDE SEQUENCE [LARGE SCALE GENOMIC DNA]</scope>
    <source>
        <strain evidence="2">UoL-UT</strain>
    </source>
</reference>
<dbReference type="InterPro" id="IPR016187">
    <property type="entry name" value="CTDL_fold"/>
</dbReference>
<keyword evidence="3" id="KW-1185">Reference proteome</keyword>
<feature type="domain" description="C-type lectin" evidence="1">
    <location>
        <begin position="1"/>
        <end position="98"/>
    </location>
</feature>
<dbReference type="SUPFAM" id="SSF56436">
    <property type="entry name" value="C-type lectin-like"/>
    <property type="match status" value="2"/>
</dbReference>
<dbReference type="PROSITE" id="PS50041">
    <property type="entry name" value="C_TYPE_LECTIN_2"/>
    <property type="match status" value="2"/>
</dbReference>
<dbReference type="Proteomes" id="UP000288716">
    <property type="component" value="Unassembled WGS sequence"/>
</dbReference>
<dbReference type="CDD" id="cd00037">
    <property type="entry name" value="CLECT"/>
    <property type="match status" value="2"/>
</dbReference>
<feature type="domain" description="C-type lectin" evidence="1">
    <location>
        <begin position="150"/>
        <end position="262"/>
    </location>
</feature>
<evidence type="ECO:0000313" key="3">
    <source>
        <dbReference type="Proteomes" id="UP000288716"/>
    </source>
</evidence>
<dbReference type="InterPro" id="IPR016186">
    <property type="entry name" value="C-type_lectin-like/link_sf"/>
</dbReference>
<sequence length="335" mass="40155">MNATMLRIESEEENEIMKQFFIYDNHHFQSSSEFVRLDSNYEANSKRNWYWSNGQLIRFKKWTAGEPHLNNNYSCLGWNHTGFWFDLFCRNHSNIIAACQKTSATAKYNAIKIEEKFEDIGLRIRDLEREMDSMTIRIKKCDCPDGWHQLYEKCVWIGQHMSHDNSNKYCSRMNATMLQIESETENALIEQLLNKKYRFTPFIYFRMDSKYKENRAKQWYWSDGTKITYFKWAQNKPTFGDTQYSCLGMNQTGYWFNVLCDENNQLYVVCQKIIYSATCDNTTKTLFDEIKKLRKMNERFISDFTTLFEKAEYKELTTINSQKVLNKQYKVVINN</sequence>
<protein>
    <submittedName>
        <fullName evidence="2">Macrophage mannose receptor 1-like protein</fullName>
    </submittedName>
</protein>
<dbReference type="Pfam" id="PF00059">
    <property type="entry name" value="Lectin_C"/>
    <property type="match status" value="1"/>
</dbReference>
<accession>A0A443SC10</accession>
<keyword evidence="2" id="KW-0675">Receptor</keyword>
<dbReference type="SMART" id="SM00034">
    <property type="entry name" value="CLECT"/>
    <property type="match status" value="1"/>
</dbReference>
<gene>
    <name evidence="2" type="ORF">B4U80_13148</name>
</gene>
<dbReference type="InterPro" id="IPR001304">
    <property type="entry name" value="C-type_lectin-like"/>
</dbReference>
<dbReference type="PANTHER" id="PTHR22803">
    <property type="entry name" value="MANNOSE, PHOSPHOLIPASE, LECTIN RECEPTOR RELATED"/>
    <property type="match status" value="1"/>
</dbReference>
<evidence type="ECO:0000259" key="1">
    <source>
        <dbReference type="PROSITE" id="PS50041"/>
    </source>
</evidence>
<dbReference type="AlphaFoldDB" id="A0A443SC10"/>
<organism evidence="2 3">
    <name type="scientific">Leptotrombidium deliense</name>
    <dbReference type="NCBI Taxonomy" id="299467"/>
    <lineage>
        <taxon>Eukaryota</taxon>
        <taxon>Metazoa</taxon>
        <taxon>Ecdysozoa</taxon>
        <taxon>Arthropoda</taxon>
        <taxon>Chelicerata</taxon>
        <taxon>Arachnida</taxon>
        <taxon>Acari</taxon>
        <taxon>Acariformes</taxon>
        <taxon>Trombidiformes</taxon>
        <taxon>Prostigmata</taxon>
        <taxon>Anystina</taxon>
        <taxon>Parasitengona</taxon>
        <taxon>Trombiculoidea</taxon>
        <taxon>Trombiculidae</taxon>
        <taxon>Leptotrombidium</taxon>
    </lineage>
</organism>
<dbReference type="STRING" id="299467.A0A443SC10"/>
<proteinExistence type="predicted"/>
<dbReference type="EMBL" id="NCKV01004232">
    <property type="protein sequence ID" value="RWS24945.1"/>
    <property type="molecule type" value="Genomic_DNA"/>
</dbReference>
<evidence type="ECO:0000313" key="2">
    <source>
        <dbReference type="EMBL" id="RWS24945.1"/>
    </source>
</evidence>